<feature type="domain" description="START" evidence="1">
    <location>
        <begin position="126"/>
        <end position="221"/>
    </location>
</feature>
<dbReference type="AlphaFoldDB" id="A0AA86QWV1"/>
<gene>
    <name evidence="3" type="ORF">HINF_LOCUS34845</name>
    <name evidence="2" type="ORF">HINF_LOCUS55206</name>
    <name evidence="4" type="ORF">HINF_LOCUS75351</name>
</gene>
<dbReference type="EMBL" id="CATOUU010001026">
    <property type="protein sequence ID" value="CAI9967561.1"/>
    <property type="molecule type" value="Genomic_DNA"/>
</dbReference>
<dbReference type="Gene3D" id="3.30.530.20">
    <property type="match status" value="1"/>
</dbReference>
<evidence type="ECO:0000259" key="1">
    <source>
        <dbReference type="Pfam" id="PF01852"/>
    </source>
</evidence>
<evidence type="ECO:0000313" key="4">
    <source>
        <dbReference type="EMBL" id="CAL6109243.1"/>
    </source>
</evidence>
<reference evidence="2" key="1">
    <citation type="submission" date="2023-06" db="EMBL/GenBank/DDBJ databases">
        <authorList>
            <person name="Kurt Z."/>
        </authorList>
    </citation>
    <scope>NUCLEOTIDE SEQUENCE</scope>
</reference>
<reference evidence="3 5" key="2">
    <citation type="submission" date="2024-07" db="EMBL/GenBank/DDBJ databases">
        <authorList>
            <person name="Akdeniz Z."/>
        </authorList>
    </citation>
    <scope>NUCLEOTIDE SEQUENCE [LARGE SCALE GENOMIC DNA]</scope>
</reference>
<organism evidence="2">
    <name type="scientific">Hexamita inflata</name>
    <dbReference type="NCBI Taxonomy" id="28002"/>
    <lineage>
        <taxon>Eukaryota</taxon>
        <taxon>Metamonada</taxon>
        <taxon>Diplomonadida</taxon>
        <taxon>Hexamitidae</taxon>
        <taxon>Hexamitinae</taxon>
        <taxon>Hexamita</taxon>
    </lineage>
</organism>
<dbReference type="InterPro" id="IPR002913">
    <property type="entry name" value="START_lipid-bd_dom"/>
</dbReference>
<sequence length="230" mass="25994">MQKLKSVPQSVWDKLLPIQEQCVDEVMNLYKSITFGSSKKFKDVVDMSYGAVSKSSFKAIRGTVDVKGDILKAIAFDLQDRETTPDQPKAERHGRVCKYMYYPDSATADYCVSLKQTPAFKPICLLMHQINESGVPLVSDREFVTLRISQQTDNGYIVVTRSVTIDELNFATNVVRGNNWNFNLYEKTENGFKATTFFYCDPCGNVPAMAFNSTLEGQMGFLKRVKQVSE</sequence>
<evidence type="ECO:0000313" key="2">
    <source>
        <dbReference type="EMBL" id="CAI9967561.1"/>
    </source>
</evidence>
<dbReference type="InterPro" id="IPR023393">
    <property type="entry name" value="START-like_dom_sf"/>
</dbReference>
<comment type="caution">
    <text evidence="2">The sequence shown here is derived from an EMBL/GenBank/DDBJ whole genome shotgun (WGS) entry which is preliminary data.</text>
</comment>
<dbReference type="Pfam" id="PF01852">
    <property type="entry name" value="START"/>
    <property type="match status" value="1"/>
</dbReference>
<dbReference type="GO" id="GO:0008289">
    <property type="term" value="F:lipid binding"/>
    <property type="evidence" value="ECO:0007669"/>
    <property type="project" value="InterPro"/>
</dbReference>
<dbReference type="SUPFAM" id="SSF55961">
    <property type="entry name" value="Bet v1-like"/>
    <property type="match status" value="1"/>
</dbReference>
<accession>A0AA86QWV1</accession>
<dbReference type="EMBL" id="CAXDID020000665">
    <property type="protein sequence ID" value="CAL6109243.1"/>
    <property type="molecule type" value="Genomic_DNA"/>
</dbReference>
<proteinExistence type="predicted"/>
<name>A0AA86QWV1_9EUKA</name>
<evidence type="ECO:0000313" key="3">
    <source>
        <dbReference type="EMBL" id="CAL6033190.1"/>
    </source>
</evidence>
<dbReference type="Proteomes" id="UP001642409">
    <property type="component" value="Unassembled WGS sequence"/>
</dbReference>
<evidence type="ECO:0000313" key="5">
    <source>
        <dbReference type="Proteomes" id="UP001642409"/>
    </source>
</evidence>
<protein>
    <submittedName>
        <fullName evidence="2">Lipid binding protein</fullName>
    </submittedName>
    <submittedName>
        <fullName evidence="3">Lipid_binding protein</fullName>
    </submittedName>
</protein>
<keyword evidence="5" id="KW-1185">Reference proteome</keyword>
<dbReference type="EMBL" id="CAXDID020000125">
    <property type="protein sequence ID" value="CAL6033190.1"/>
    <property type="molecule type" value="Genomic_DNA"/>
</dbReference>